<organism evidence="11 12">
    <name type="scientific">Anaeromicrobium sediminis</name>
    <dbReference type="NCBI Taxonomy" id="1478221"/>
    <lineage>
        <taxon>Bacteria</taxon>
        <taxon>Bacillati</taxon>
        <taxon>Bacillota</taxon>
        <taxon>Clostridia</taxon>
        <taxon>Peptostreptococcales</taxon>
        <taxon>Thermotaleaceae</taxon>
        <taxon>Anaeromicrobium</taxon>
    </lineage>
</organism>
<dbReference type="GO" id="GO:0005524">
    <property type="term" value="F:ATP binding"/>
    <property type="evidence" value="ECO:0007669"/>
    <property type="project" value="UniProtKB-KW"/>
</dbReference>
<dbReference type="GO" id="GO:0016020">
    <property type="term" value="C:membrane"/>
    <property type="evidence" value="ECO:0007669"/>
    <property type="project" value="InterPro"/>
</dbReference>
<dbReference type="SMART" id="SM00387">
    <property type="entry name" value="HATPase_c"/>
    <property type="match status" value="1"/>
</dbReference>
<proteinExistence type="predicted"/>
<dbReference type="InterPro" id="IPR004358">
    <property type="entry name" value="Sig_transdc_His_kin-like_C"/>
</dbReference>
<comment type="catalytic activity">
    <reaction evidence="1">
        <text>ATP + protein L-histidine = ADP + protein N-phospho-L-histidine.</text>
        <dbReference type="EC" id="2.7.13.3"/>
    </reaction>
</comment>
<dbReference type="OrthoDB" id="9816482at2"/>
<dbReference type="SUPFAM" id="SSF47384">
    <property type="entry name" value="Homodimeric domain of signal transducing histidine kinase"/>
    <property type="match status" value="1"/>
</dbReference>
<keyword evidence="4" id="KW-0808">Transferase</keyword>
<dbReference type="InterPro" id="IPR003661">
    <property type="entry name" value="HisK_dim/P_dom"/>
</dbReference>
<dbReference type="Pfam" id="PF02518">
    <property type="entry name" value="HATPase_c"/>
    <property type="match status" value="1"/>
</dbReference>
<keyword evidence="9" id="KW-0812">Transmembrane</keyword>
<dbReference type="InterPro" id="IPR001638">
    <property type="entry name" value="Solute-binding_3/MltF_N"/>
</dbReference>
<dbReference type="Pfam" id="PF00512">
    <property type="entry name" value="HisKA"/>
    <property type="match status" value="1"/>
</dbReference>
<dbReference type="PRINTS" id="PR00344">
    <property type="entry name" value="BCTRLSENSOR"/>
</dbReference>
<evidence type="ECO:0000259" key="10">
    <source>
        <dbReference type="PROSITE" id="PS50109"/>
    </source>
</evidence>
<dbReference type="InterPro" id="IPR005467">
    <property type="entry name" value="His_kinase_dom"/>
</dbReference>
<protein>
    <recommendedName>
        <fullName evidence="2">histidine kinase</fullName>
        <ecNumber evidence="2">2.7.13.3</ecNumber>
    </recommendedName>
</protein>
<evidence type="ECO:0000256" key="7">
    <source>
        <dbReference type="ARBA" id="ARBA00022840"/>
    </source>
</evidence>
<keyword evidence="6" id="KW-0418">Kinase</keyword>
<dbReference type="InterPro" id="IPR003594">
    <property type="entry name" value="HATPase_dom"/>
</dbReference>
<dbReference type="SMART" id="SM00079">
    <property type="entry name" value="PBPe"/>
    <property type="match status" value="1"/>
</dbReference>
<dbReference type="NCBIfam" id="TIGR00229">
    <property type="entry name" value="sensory_box"/>
    <property type="match status" value="1"/>
</dbReference>
<dbReference type="InterPro" id="IPR035965">
    <property type="entry name" value="PAS-like_dom_sf"/>
</dbReference>
<dbReference type="PROSITE" id="PS50109">
    <property type="entry name" value="HIS_KIN"/>
    <property type="match status" value="1"/>
</dbReference>
<dbReference type="EC" id="2.7.13.3" evidence="2"/>
<evidence type="ECO:0000256" key="9">
    <source>
        <dbReference type="SAM" id="Phobius"/>
    </source>
</evidence>
<dbReference type="GO" id="GO:0000155">
    <property type="term" value="F:phosphorelay sensor kinase activity"/>
    <property type="evidence" value="ECO:0007669"/>
    <property type="project" value="InterPro"/>
</dbReference>
<dbReference type="SUPFAM" id="SSF55874">
    <property type="entry name" value="ATPase domain of HSP90 chaperone/DNA topoisomerase II/histidine kinase"/>
    <property type="match status" value="1"/>
</dbReference>
<dbReference type="SUPFAM" id="SSF53850">
    <property type="entry name" value="Periplasmic binding protein-like II"/>
    <property type="match status" value="1"/>
</dbReference>
<keyword evidence="8" id="KW-0902">Two-component regulatory system</keyword>
<name>A0A267ML50_9FIRM</name>
<feature type="domain" description="Histidine kinase" evidence="10">
    <location>
        <begin position="444"/>
        <end position="651"/>
    </location>
</feature>
<dbReference type="CDD" id="cd00082">
    <property type="entry name" value="HisKA"/>
    <property type="match status" value="1"/>
</dbReference>
<keyword evidence="5" id="KW-0547">Nucleotide-binding</keyword>
<evidence type="ECO:0000256" key="1">
    <source>
        <dbReference type="ARBA" id="ARBA00000085"/>
    </source>
</evidence>
<evidence type="ECO:0000313" key="12">
    <source>
        <dbReference type="Proteomes" id="UP000216024"/>
    </source>
</evidence>
<evidence type="ECO:0000256" key="6">
    <source>
        <dbReference type="ARBA" id="ARBA00022777"/>
    </source>
</evidence>
<evidence type="ECO:0000256" key="2">
    <source>
        <dbReference type="ARBA" id="ARBA00012438"/>
    </source>
</evidence>
<comment type="caution">
    <text evidence="11">The sequence shown here is derived from an EMBL/GenBank/DDBJ whole genome shotgun (WGS) entry which is preliminary data.</text>
</comment>
<dbReference type="Proteomes" id="UP000216024">
    <property type="component" value="Unassembled WGS sequence"/>
</dbReference>
<dbReference type="Gene3D" id="3.30.565.10">
    <property type="entry name" value="Histidine kinase-like ATPase, C-terminal domain"/>
    <property type="match status" value="1"/>
</dbReference>
<evidence type="ECO:0000256" key="5">
    <source>
        <dbReference type="ARBA" id="ARBA00022741"/>
    </source>
</evidence>
<dbReference type="PANTHER" id="PTHR43065">
    <property type="entry name" value="SENSOR HISTIDINE KINASE"/>
    <property type="match status" value="1"/>
</dbReference>
<dbReference type="SMART" id="SM00062">
    <property type="entry name" value="PBPb"/>
    <property type="match status" value="1"/>
</dbReference>
<gene>
    <name evidence="11" type="ORF">CCE28_08525</name>
</gene>
<dbReference type="SMART" id="SM00388">
    <property type="entry name" value="HisKA"/>
    <property type="match status" value="1"/>
</dbReference>
<dbReference type="InterPro" id="IPR036890">
    <property type="entry name" value="HATPase_C_sf"/>
</dbReference>
<feature type="transmembrane region" description="Helical" evidence="9">
    <location>
        <begin position="261"/>
        <end position="279"/>
    </location>
</feature>
<dbReference type="CDD" id="cd13704">
    <property type="entry name" value="PBP2_HisK"/>
    <property type="match status" value="1"/>
</dbReference>
<evidence type="ECO:0000256" key="3">
    <source>
        <dbReference type="ARBA" id="ARBA00022553"/>
    </source>
</evidence>
<evidence type="ECO:0000313" key="11">
    <source>
        <dbReference type="EMBL" id="PAB59605.1"/>
    </source>
</evidence>
<keyword evidence="12" id="KW-1185">Reference proteome</keyword>
<dbReference type="RefSeq" id="WP_095132962.1">
    <property type="nucleotide sequence ID" value="NZ_NIBG01000006.1"/>
</dbReference>
<reference evidence="11 12" key="1">
    <citation type="submission" date="2017-06" db="EMBL/GenBank/DDBJ databases">
        <title>Draft genome sequence of anaerobic fermentative bacterium Anaeromicrobium sediminis DY2726D isolated from West Pacific Ocean sediments.</title>
        <authorList>
            <person name="Zeng X."/>
        </authorList>
    </citation>
    <scope>NUCLEOTIDE SEQUENCE [LARGE SCALE GENOMIC DNA]</scope>
    <source>
        <strain evidence="11 12">DY2726D</strain>
    </source>
</reference>
<dbReference type="GO" id="GO:0015276">
    <property type="term" value="F:ligand-gated monoatomic ion channel activity"/>
    <property type="evidence" value="ECO:0007669"/>
    <property type="project" value="InterPro"/>
</dbReference>
<keyword evidence="7" id="KW-0067">ATP-binding</keyword>
<keyword evidence="3" id="KW-0597">Phosphoprotein</keyword>
<dbReference type="Gene3D" id="3.40.190.10">
    <property type="entry name" value="Periplasmic binding protein-like II"/>
    <property type="match status" value="2"/>
</dbReference>
<dbReference type="Gene3D" id="1.10.287.130">
    <property type="match status" value="1"/>
</dbReference>
<dbReference type="EMBL" id="NIBG01000006">
    <property type="protein sequence ID" value="PAB59605.1"/>
    <property type="molecule type" value="Genomic_DNA"/>
</dbReference>
<dbReference type="InterPro" id="IPR036097">
    <property type="entry name" value="HisK_dim/P_sf"/>
</dbReference>
<dbReference type="InterPro" id="IPR001320">
    <property type="entry name" value="Iontro_rcpt_C"/>
</dbReference>
<accession>A0A267ML50</accession>
<keyword evidence="9" id="KW-0472">Membrane</keyword>
<keyword evidence="9" id="KW-1133">Transmembrane helix</keyword>
<dbReference type="Pfam" id="PF00497">
    <property type="entry name" value="SBP_bac_3"/>
    <property type="match status" value="1"/>
</dbReference>
<dbReference type="PANTHER" id="PTHR43065:SF10">
    <property type="entry name" value="PEROXIDE STRESS-ACTIVATED HISTIDINE KINASE MAK3"/>
    <property type="match status" value="1"/>
</dbReference>
<dbReference type="SUPFAM" id="SSF55785">
    <property type="entry name" value="PYP-like sensor domain (PAS domain)"/>
    <property type="match status" value="1"/>
</dbReference>
<dbReference type="Gene3D" id="3.30.450.20">
    <property type="entry name" value="PAS domain"/>
    <property type="match status" value="1"/>
</dbReference>
<evidence type="ECO:0000256" key="8">
    <source>
        <dbReference type="ARBA" id="ARBA00023012"/>
    </source>
</evidence>
<evidence type="ECO:0000256" key="4">
    <source>
        <dbReference type="ARBA" id="ARBA00022679"/>
    </source>
</evidence>
<dbReference type="AlphaFoldDB" id="A0A267ML50"/>
<sequence>MKKIIFILMFIFIFTNESYSIADSQVEKTIKVAGDNHLPPYHYVNDNGIYKGFSVDIIRAIAIEKELDIELYPMPFYSIMDNHNIDMILGIEREKEYPNIYEFSSPYLEISNCIFVKKNNKFIADIEDLASVKVGIQRGNIPKELKQYIREDSVEYVENQQQGILLLMMGKIDAFVGNRITGLYTIQKFKQTNFIKIVGKPIAPIKYSFAFKKGNHDLVKTINEGLEEIKNDGIYDKIYNKWFGEIIQTPLEIKMNIFKRIFWALIIVMIIVFVVLRANQILKREVMKKTEELVKLNNSLLESNKKIEKEYILRQQIFNSVYHGIVTINKDGIINFVNLKAEEIIGENSTLNKNINDTNIMKIISKIELENVLVLGRTYLNKEKTIHINNERIVLRYSVYSLNDENDKCIGAVITLVDITKEKKIQEKLIQKDKMHVLGEFMAMVAHEIRNPLASIKTFIDLIPEKLENKKFRERLLYYVPLELDRMNGLVTDLLDYVSLKKMDKMEVDIGKLILEVLVLFENKIEKNSISVISKIEENVTIYADRKQIKQVIINLILNSIQAMNKKEGKIEVLCYSTPLCCIVKIIDNGVGIKKEKLSRVIEPFFTDKEKGTGLGLAICYEIIKEHGGQFEIISEVGKGTEVALTFPNRQ</sequence>
<dbReference type="InterPro" id="IPR000014">
    <property type="entry name" value="PAS"/>
</dbReference>